<evidence type="ECO:0000313" key="1">
    <source>
        <dbReference type="EMBL" id="KAG0265882.1"/>
    </source>
</evidence>
<evidence type="ECO:0000313" key="2">
    <source>
        <dbReference type="Proteomes" id="UP001194580"/>
    </source>
</evidence>
<dbReference type="InterPro" id="IPR032675">
    <property type="entry name" value="LRR_dom_sf"/>
</dbReference>
<comment type="caution">
    <text evidence="1">The sequence shown here is derived from an EMBL/GenBank/DDBJ whole genome shotgun (WGS) entry which is preliminary data.</text>
</comment>
<protein>
    <recommendedName>
        <fullName evidence="3">F-box domain-containing protein</fullName>
    </recommendedName>
</protein>
<proteinExistence type="predicted"/>
<keyword evidence="2" id="KW-1185">Reference proteome</keyword>
<dbReference type="Gene3D" id="3.80.10.10">
    <property type="entry name" value="Ribonuclease Inhibitor"/>
    <property type="match status" value="1"/>
</dbReference>
<dbReference type="Proteomes" id="UP001194580">
    <property type="component" value="Unassembled WGS sequence"/>
</dbReference>
<sequence>MDQWNRIPINKRRPTLYNFGPLRELLIEIGHALDVSLDTLPFPPSLTSLELKISYSLETSENLYDILKRCPLLERLCMEACEMDGEIIFWIYLDQRNQPAPLPPRALTLRHVPFRQCYLENLLFSLPALKELTLMTPDWVHCPEYDWMGFVDYLRALQFTLDTLHLSQYHQPLPLEAQLQMREICPTTSDWSLYDWDITPSYMQTLALRTSFVTTLNLFWRPKNAHACQVCCTKKFLTANCRLLHELLCTSPQLIHLKSLKAPIHPQYMDIYEAQDLDIITQDLSALPPIWGCRGLETLHIEMHGQFDSRVLYGYVSRVLPQLEELYLIHPGRCGSNATPAPESLLLLEGGFCLLSRLKHLERLWLKNGQNVFSGNYSKCGRKDVSWLDASSGYRAKKNKAERRDWMRSWSRNGIPITLDQRARRERNLLPPADAKESDVEIWRQLQHLGLHQDVVNMIHEIDSKGFKALPSLKKVSLWSSCLKRPKDELNMLLPRKWYRDTYGLNVDHL</sequence>
<accession>A0AAD4D4I3</accession>
<dbReference type="EMBL" id="JAAAIL010001711">
    <property type="protein sequence ID" value="KAG0265882.1"/>
    <property type="molecule type" value="Genomic_DNA"/>
</dbReference>
<gene>
    <name evidence="1" type="ORF">BGZ95_003187</name>
</gene>
<name>A0AAD4D4I3_9FUNG</name>
<dbReference type="SUPFAM" id="SSF52047">
    <property type="entry name" value="RNI-like"/>
    <property type="match status" value="1"/>
</dbReference>
<evidence type="ECO:0008006" key="3">
    <source>
        <dbReference type="Google" id="ProtNLM"/>
    </source>
</evidence>
<dbReference type="AlphaFoldDB" id="A0AAD4D4I3"/>
<organism evidence="1 2">
    <name type="scientific">Linnemannia exigua</name>
    <dbReference type="NCBI Taxonomy" id="604196"/>
    <lineage>
        <taxon>Eukaryota</taxon>
        <taxon>Fungi</taxon>
        <taxon>Fungi incertae sedis</taxon>
        <taxon>Mucoromycota</taxon>
        <taxon>Mortierellomycotina</taxon>
        <taxon>Mortierellomycetes</taxon>
        <taxon>Mortierellales</taxon>
        <taxon>Mortierellaceae</taxon>
        <taxon>Linnemannia</taxon>
    </lineage>
</organism>
<reference evidence="1" key="1">
    <citation type="journal article" date="2020" name="Fungal Divers.">
        <title>Resolving the Mortierellaceae phylogeny through synthesis of multi-gene phylogenetics and phylogenomics.</title>
        <authorList>
            <person name="Vandepol N."/>
            <person name="Liber J."/>
            <person name="Desiro A."/>
            <person name="Na H."/>
            <person name="Kennedy M."/>
            <person name="Barry K."/>
            <person name="Grigoriev I.V."/>
            <person name="Miller A.N."/>
            <person name="O'Donnell K."/>
            <person name="Stajich J.E."/>
            <person name="Bonito G."/>
        </authorList>
    </citation>
    <scope>NUCLEOTIDE SEQUENCE</scope>
    <source>
        <strain evidence="1">NRRL 28262</strain>
    </source>
</reference>